<dbReference type="NCBIfam" id="TIGR01484">
    <property type="entry name" value="HAD-SF-IIB"/>
    <property type="match status" value="1"/>
</dbReference>
<dbReference type="PROSITE" id="PS01228">
    <property type="entry name" value="COF_1"/>
    <property type="match status" value="1"/>
</dbReference>
<dbReference type="EMBL" id="WNAF01000001">
    <property type="protein sequence ID" value="MTR75790.1"/>
    <property type="molecule type" value="Genomic_DNA"/>
</dbReference>
<protein>
    <submittedName>
        <fullName evidence="1">Cof-type HAD-IIB family hydrolase</fullName>
    </submittedName>
</protein>
<dbReference type="PANTHER" id="PTHR10000">
    <property type="entry name" value="PHOSPHOSERINE PHOSPHATASE"/>
    <property type="match status" value="1"/>
</dbReference>
<dbReference type="Gene3D" id="3.40.50.1000">
    <property type="entry name" value="HAD superfamily/HAD-like"/>
    <property type="match status" value="1"/>
</dbReference>
<dbReference type="SUPFAM" id="SSF56784">
    <property type="entry name" value="HAD-like"/>
    <property type="match status" value="1"/>
</dbReference>
<comment type="caution">
    <text evidence="1">The sequence shown here is derived from an EMBL/GenBank/DDBJ whole genome shotgun (WGS) entry which is preliminary data.</text>
</comment>
<organism evidence="1 2">
    <name type="scientific">Mediterraneibacter faecis</name>
    <dbReference type="NCBI Taxonomy" id="592978"/>
    <lineage>
        <taxon>Bacteria</taxon>
        <taxon>Bacillati</taxon>
        <taxon>Bacillota</taxon>
        <taxon>Clostridia</taxon>
        <taxon>Lachnospirales</taxon>
        <taxon>Lachnospiraceae</taxon>
        <taxon>Mediterraneibacter</taxon>
    </lineage>
</organism>
<dbReference type="SFLD" id="SFLDS00003">
    <property type="entry name" value="Haloacid_Dehalogenase"/>
    <property type="match status" value="1"/>
</dbReference>
<reference evidence="1 2" key="1">
    <citation type="journal article" date="2019" name="Nat. Med.">
        <title>A library of human gut bacterial isolates paired with longitudinal multiomics data enables mechanistic microbiome research.</title>
        <authorList>
            <person name="Poyet M."/>
            <person name="Groussin M."/>
            <person name="Gibbons S.M."/>
            <person name="Avila-Pacheco J."/>
            <person name="Jiang X."/>
            <person name="Kearney S.M."/>
            <person name="Perrotta A.R."/>
            <person name="Berdy B."/>
            <person name="Zhao S."/>
            <person name="Lieberman T.D."/>
            <person name="Swanson P.K."/>
            <person name="Smith M."/>
            <person name="Roesemann S."/>
            <person name="Alexander J.E."/>
            <person name="Rich S.A."/>
            <person name="Livny J."/>
            <person name="Vlamakis H."/>
            <person name="Clish C."/>
            <person name="Bullock K."/>
            <person name="Deik A."/>
            <person name="Scott J."/>
            <person name="Pierce K.A."/>
            <person name="Xavier R.J."/>
            <person name="Alm E.J."/>
        </authorList>
    </citation>
    <scope>NUCLEOTIDE SEQUENCE [LARGE SCALE GENOMIC DNA]</scope>
    <source>
        <strain evidence="1 2">BIOML-A1</strain>
    </source>
</reference>
<evidence type="ECO:0000313" key="2">
    <source>
        <dbReference type="Proteomes" id="UP000448177"/>
    </source>
</evidence>
<keyword evidence="2" id="KW-1185">Reference proteome</keyword>
<name>A0A844KDB1_9FIRM</name>
<dbReference type="NCBIfam" id="TIGR00099">
    <property type="entry name" value="Cof-subfamily"/>
    <property type="match status" value="1"/>
</dbReference>
<dbReference type="InterPro" id="IPR036412">
    <property type="entry name" value="HAD-like_sf"/>
</dbReference>
<keyword evidence="1" id="KW-0378">Hydrolase</keyword>
<dbReference type="PANTHER" id="PTHR10000:SF55">
    <property type="entry name" value="5-AMINO-6-(5-PHOSPHO-D-RIBITYLAMINO)URACIL PHOSPHATASE YCSE"/>
    <property type="match status" value="1"/>
</dbReference>
<accession>A0A844KDB1</accession>
<gene>
    <name evidence="1" type="ORF">GMD21_03675</name>
</gene>
<sequence>MTVIRLIASDLDGTLLNEEGMLSEKTAECIRNAQQAGILWVAATGRSLKTASELMRTAGVSPEYLLLNGAEFRKSDGTLIFQKSIEESCAQEIIQMLMEKKLDFEINTSVGDFSTDCEFCDTARPMPAVEKIFDAQIKIQKIFIFSEEQNKLKNIKEFLKKRQDITVTSSATWNIEITDRQANKGAMLEQIAEYYGWSKEEVLVFGDGNNDISMFEKFPHSRAVKNAVESLKKNAEKVIESNRDDAVAQEVCRLLQHLSL</sequence>
<dbReference type="Pfam" id="PF08282">
    <property type="entry name" value="Hydrolase_3"/>
    <property type="match status" value="1"/>
</dbReference>
<dbReference type="CDD" id="cd07516">
    <property type="entry name" value="HAD_Pase"/>
    <property type="match status" value="1"/>
</dbReference>
<dbReference type="InterPro" id="IPR023214">
    <property type="entry name" value="HAD_sf"/>
</dbReference>
<dbReference type="AlphaFoldDB" id="A0A844KDB1"/>
<dbReference type="Gene3D" id="3.30.1240.10">
    <property type="match status" value="1"/>
</dbReference>
<proteinExistence type="predicted"/>
<dbReference type="InterPro" id="IPR006379">
    <property type="entry name" value="HAD-SF_hydro_IIB"/>
</dbReference>
<evidence type="ECO:0000313" key="1">
    <source>
        <dbReference type="EMBL" id="MTR75790.1"/>
    </source>
</evidence>
<dbReference type="GO" id="GO:0005829">
    <property type="term" value="C:cytosol"/>
    <property type="evidence" value="ECO:0007669"/>
    <property type="project" value="TreeGrafter"/>
</dbReference>
<dbReference type="GO" id="GO:0016791">
    <property type="term" value="F:phosphatase activity"/>
    <property type="evidence" value="ECO:0007669"/>
    <property type="project" value="TreeGrafter"/>
</dbReference>
<dbReference type="InterPro" id="IPR000150">
    <property type="entry name" value="Cof"/>
</dbReference>
<dbReference type="SFLD" id="SFLDG01140">
    <property type="entry name" value="C2.B:_Phosphomannomutase_and_P"/>
    <property type="match status" value="1"/>
</dbReference>
<dbReference type="GO" id="GO:0000287">
    <property type="term" value="F:magnesium ion binding"/>
    <property type="evidence" value="ECO:0007669"/>
    <property type="project" value="TreeGrafter"/>
</dbReference>
<dbReference type="Proteomes" id="UP000448177">
    <property type="component" value="Unassembled WGS sequence"/>
</dbReference>